<reference evidence="1 2" key="1">
    <citation type="journal article" date="2021" name="BMC Genomics">
        <title>Datura genome reveals duplications of psychoactive alkaloid biosynthetic genes and high mutation rate following tissue culture.</title>
        <authorList>
            <person name="Rajewski A."/>
            <person name="Carter-House D."/>
            <person name="Stajich J."/>
            <person name="Litt A."/>
        </authorList>
    </citation>
    <scope>NUCLEOTIDE SEQUENCE [LARGE SCALE GENOMIC DNA]</scope>
    <source>
        <strain evidence="1">AR-01</strain>
    </source>
</reference>
<keyword evidence="2" id="KW-1185">Reference proteome</keyword>
<gene>
    <name evidence="1" type="ORF">HAX54_028263</name>
</gene>
<protein>
    <submittedName>
        <fullName evidence="1">Uncharacterized protein</fullName>
    </submittedName>
</protein>
<comment type="caution">
    <text evidence="1">The sequence shown here is derived from an EMBL/GenBank/DDBJ whole genome shotgun (WGS) entry which is preliminary data.</text>
</comment>
<proteinExistence type="predicted"/>
<dbReference type="EMBL" id="JACEIK010003466">
    <property type="protein sequence ID" value="MCD9641818.1"/>
    <property type="molecule type" value="Genomic_DNA"/>
</dbReference>
<evidence type="ECO:0000313" key="1">
    <source>
        <dbReference type="EMBL" id="MCD9641818.1"/>
    </source>
</evidence>
<feature type="non-terminal residue" evidence="1">
    <location>
        <position position="1"/>
    </location>
</feature>
<accession>A0ABS8V3V2</accession>
<organism evidence="1 2">
    <name type="scientific">Datura stramonium</name>
    <name type="common">Jimsonweed</name>
    <name type="synonym">Common thornapple</name>
    <dbReference type="NCBI Taxonomy" id="4076"/>
    <lineage>
        <taxon>Eukaryota</taxon>
        <taxon>Viridiplantae</taxon>
        <taxon>Streptophyta</taxon>
        <taxon>Embryophyta</taxon>
        <taxon>Tracheophyta</taxon>
        <taxon>Spermatophyta</taxon>
        <taxon>Magnoliopsida</taxon>
        <taxon>eudicotyledons</taxon>
        <taxon>Gunneridae</taxon>
        <taxon>Pentapetalae</taxon>
        <taxon>asterids</taxon>
        <taxon>lamiids</taxon>
        <taxon>Solanales</taxon>
        <taxon>Solanaceae</taxon>
        <taxon>Solanoideae</taxon>
        <taxon>Datureae</taxon>
        <taxon>Datura</taxon>
    </lineage>
</organism>
<evidence type="ECO:0000313" key="2">
    <source>
        <dbReference type="Proteomes" id="UP000823775"/>
    </source>
</evidence>
<sequence>SNGLLEVLVVSYPKSCKKFSQNPQGDFKDRDLVEWIVETYLENFEGRMGETNGHTNNQLFVTPAR</sequence>
<dbReference type="Proteomes" id="UP000823775">
    <property type="component" value="Unassembled WGS sequence"/>
</dbReference>
<name>A0ABS8V3V2_DATST</name>